<organism evidence="3 4">
    <name type="scientific">Curvularia clavata</name>
    <dbReference type="NCBI Taxonomy" id="95742"/>
    <lineage>
        <taxon>Eukaryota</taxon>
        <taxon>Fungi</taxon>
        <taxon>Dikarya</taxon>
        <taxon>Ascomycota</taxon>
        <taxon>Pezizomycotina</taxon>
        <taxon>Dothideomycetes</taxon>
        <taxon>Pleosporomycetidae</taxon>
        <taxon>Pleosporales</taxon>
        <taxon>Pleosporineae</taxon>
        <taxon>Pleosporaceae</taxon>
        <taxon>Curvularia</taxon>
    </lineage>
</organism>
<feature type="transmembrane region" description="Helical" evidence="2">
    <location>
        <begin position="1336"/>
        <end position="1363"/>
    </location>
</feature>
<feature type="compositionally biased region" description="Low complexity" evidence="1">
    <location>
        <begin position="955"/>
        <end position="966"/>
    </location>
</feature>
<feature type="compositionally biased region" description="Pro residues" evidence="1">
    <location>
        <begin position="697"/>
        <end position="707"/>
    </location>
</feature>
<keyword evidence="2" id="KW-0472">Membrane</keyword>
<accession>A0A9Q8ZBT9</accession>
<feature type="compositionally biased region" description="Polar residues" evidence="1">
    <location>
        <begin position="392"/>
        <end position="402"/>
    </location>
</feature>
<gene>
    <name evidence="3" type="ORF">yc1106_06491</name>
</gene>
<feature type="region of interest" description="Disordered" evidence="1">
    <location>
        <begin position="380"/>
        <end position="417"/>
    </location>
</feature>
<dbReference type="EMBL" id="CP089277">
    <property type="protein sequence ID" value="USP79217.1"/>
    <property type="molecule type" value="Genomic_DNA"/>
</dbReference>
<evidence type="ECO:0000256" key="2">
    <source>
        <dbReference type="SAM" id="Phobius"/>
    </source>
</evidence>
<feature type="compositionally biased region" description="Polar residues" evidence="1">
    <location>
        <begin position="1037"/>
        <end position="1048"/>
    </location>
</feature>
<dbReference type="VEuPathDB" id="FungiDB:yc1106_06491"/>
<evidence type="ECO:0000256" key="1">
    <source>
        <dbReference type="SAM" id="MobiDB-lite"/>
    </source>
</evidence>
<keyword evidence="4" id="KW-1185">Reference proteome</keyword>
<feature type="region of interest" description="Disordered" evidence="1">
    <location>
        <begin position="335"/>
        <end position="363"/>
    </location>
</feature>
<feature type="region of interest" description="Disordered" evidence="1">
    <location>
        <begin position="1036"/>
        <end position="1066"/>
    </location>
</feature>
<feature type="region of interest" description="Disordered" evidence="1">
    <location>
        <begin position="168"/>
        <end position="187"/>
    </location>
</feature>
<dbReference type="OrthoDB" id="5353066at2759"/>
<keyword evidence="2" id="KW-1133">Transmembrane helix</keyword>
<feature type="region of interest" description="Disordered" evidence="1">
    <location>
        <begin position="458"/>
        <end position="484"/>
    </location>
</feature>
<feature type="region of interest" description="Disordered" evidence="1">
    <location>
        <begin position="638"/>
        <end position="739"/>
    </location>
</feature>
<evidence type="ECO:0000313" key="3">
    <source>
        <dbReference type="EMBL" id="USP79217.1"/>
    </source>
</evidence>
<feature type="transmembrane region" description="Helical" evidence="2">
    <location>
        <begin position="1293"/>
        <end position="1315"/>
    </location>
</feature>
<evidence type="ECO:0000313" key="4">
    <source>
        <dbReference type="Proteomes" id="UP001056012"/>
    </source>
</evidence>
<keyword evidence="2" id="KW-0812">Transmembrane</keyword>
<feature type="region of interest" description="Disordered" evidence="1">
    <location>
        <begin position="761"/>
        <end position="781"/>
    </location>
</feature>
<sequence length="1366" mass="147626">MAAVYPHSHSPWDPDRASLRAHVGNPMTPVHSPHHSLASSASSRTPIHTLTIHEYRKQQHTPTITRKGTPPGKTLRRKPAALALNDIERAASVPPSTWTDYGPSQRSLHFSQSAHQLKPKLLPFQQQTQPELPFRAHTTEPHQQIGSISSLSTASSSSKVRYFNSRKRLPRPPAATGLVTIPPPNANVNSTQARQWRPAELNLSADSTPVVNAQITTPPPLALSRFPTPPYQPASLLSSFQDGNESANLNSQSFAATKPATPPATPATIHYRGTSFDLVNPRDSLLLHDIVTPSRDFDSGDYFAVPTSDDEFPEMAPKRAMYGDFRTAHAGILRRPSESPYQSDVDLPIPPTPAALSPNSSSYTSPMYDADSADIPSPLFAKKTPTRESRFSLKSLTRSLTQRLGKGPEKTEEEELHDMRNQNLSTGAIRMDSDFPPPLNLPLSMPEISYAPVRSMSPPISSNPASPGRLAAFSPEQDEAETPQEYSVDRYAVQPLASMVPDDYSTPIGKSAASQLSYAEGSSLAGPYYEVTGATNRSSSIYTGDDRRASYQYGHRNKRNSHGNPPAEYSIASAEYLADDHSHYTVGDNASPSKNMLHALTEQADPEADAISTLIDEYTPQNEAETASHMPQGETVVAQGPTSQAVGEDREASDVDFHQQSESTTSLNKPESGKHQASAQNANTSFSVQWKFSQSPGLPPHSVPPLAPAWGHEESFTFPSPPGKSGITAPDSTNSYGNTRNLLEVSRHGALGRSDYVQKLEPSSSYSQPGVEPLGPSSSYSQLNIEPVESASSSQVDVHASNTPQAALDHAEQIFQSPGDQTQSNGEIPAMWSRRRSGSQLLGNSAPKRPSTTTCVLPLLPLHDIEGAAPQDGAEWETLGGDSAGSRASLDSIGNYSTSEGSPGGGICLNSGGLLASWVNQPQPPARANYYYHPSPIGPHAHPFKSSPPELNLNSGTGSASGTSSSQPASKQFASSAVPDSQNSINQGNTLENRPAEQSKASLQKKTLYAFSDKETEELLASGPSEIILFDEMPAGQQRQNQDPTSMPSFPRKDALSSNSQGLERPNTVVPLSTVASRNSFPRTHRTPNSRNTVSSIATTIKSSGRLNSGISRQSQPSEYTGFYAAPFPATGSVTQITLPRLTSGSRVSRTLSQTSLFPTSRTLRESQEIWPSDSHSQQLTNSTTFVRNSRRTSRSAVHSQTKLREMFLAPDVRSVTSSRTNITHFMGDNRPSTSNTITPLCSSYDSSLGQLPAASRNIIMPSRSTLAQRYSPRLLCVERKPNAEDEARRRQLSWVIFAGFCILPPCIILFRFFGDDIIASLTEGHLHYCTPKSKRMAIIAGITVNIGLVVAIIVPVLIVHAMGSA</sequence>
<feature type="compositionally biased region" description="Polar residues" evidence="1">
    <location>
        <begin position="967"/>
        <end position="992"/>
    </location>
</feature>
<feature type="region of interest" description="Disordered" evidence="1">
    <location>
        <begin position="1"/>
        <end position="41"/>
    </location>
</feature>
<feature type="region of interest" description="Disordered" evidence="1">
    <location>
        <begin position="941"/>
        <end position="1002"/>
    </location>
</feature>
<name>A0A9Q8ZBT9_CURCL</name>
<feature type="compositionally biased region" description="Basic and acidic residues" evidence="1">
    <location>
        <begin position="647"/>
        <end position="659"/>
    </location>
</feature>
<feature type="compositionally biased region" description="Polar residues" evidence="1">
    <location>
        <begin position="730"/>
        <end position="739"/>
    </location>
</feature>
<feature type="compositionally biased region" description="Polar residues" evidence="1">
    <location>
        <begin position="660"/>
        <end position="696"/>
    </location>
</feature>
<reference evidence="3" key="1">
    <citation type="submission" date="2021-12" db="EMBL/GenBank/DDBJ databases">
        <title>Curvularia clavata genome.</title>
        <authorList>
            <person name="Cao Y."/>
        </authorList>
    </citation>
    <scope>NUCLEOTIDE SEQUENCE</scope>
    <source>
        <strain evidence="3">Yc1106</strain>
    </source>
</reference>
<dbReference type="Proteomes" id="UP001056012">
    <property type="component" value="Chromosome 4"/>
</dbReference>
<proteinExistence type="predicted"/>
<protein>
    <submittedName>
        <fullName evidence="3">Uncharacterized protein</fullName>
    </submittedName>
</protein>